<comment type="caution">
    <text evidence="3">The sequence shown here is derived from an EMBL/GenBank/DDBJ whole genome shotgun (WGS) entry which is preliminary data.</text>
</comment>
<feature type="domain" description="SMP-30/Gluconolactonase/LRE-like region" evidence="2">
    <location>
        <begin position="15"/>
        <end position="259"/>
    </location>
</feature>
<dbReference type="Gene3D" id="2.120.10.30">
    <property type="entry name" value="TolB, C-terminal domain"/>
    <property type="match status" value="1"/>
</dbReference>
<gene>
    <name evidence="3" type="ORF">ISP25_14925</name>
</gene>
<comment type="similarity">
    <text evidence="1">Belongs to the SMP-30/CGR1 family.</text>
</comment>
<dbReference type="InterPro" id="IPR005511">
    <property type="entry name" value="SMP-30"/>
</dbReference>
<evidence type="ECO:0000313" key="3">
    <source>
        <dbReference type="EMBL" id="MFK2878367.1"/>
    </source>
</evidence>
<evidence type="ECO:0000256" key="1">
    <source>
        <dbReference type="ARBA" id="ARBA00008853"/>
    </source>
</evidence>
<name>A0ABW8J7U0_9GAMM</name>
<keyword evidence="4" id="KW-1185">Reference proteome</keyword>
<dbReference type="EMBL" id="JADIKK010000008">
    <property type="protein sequence ID" value="MFK2878367.1"/>
    <property type="molecule type" value="Genomic_DNA"/>
</dbReference>
<dbReference type="PANTHER" id="PTHR10907">
    <property type="entry name" value="REGUCALCIN"/>
    <property type="match status" value="1"/>
</dbReference>
<evidence type="ECO:0000313" key="4">
    <source>
        <dbReference type="Proteomes" id="UP001620339"/>
    </source>
</evidence>
<dbReference type="Pfam" id="PF08450">
    <property type="entry name" value="SGL"/>
    <property type="match status" value="1"/>
</dbReference>
<dbReference type="SUPFAM" id="SSF63829">
    <property type="entry name" value="Calcium-dependent phosphotriesterase"/>
    <property type="match status" value="1"/>
</dbReference>
<evidence type="ECO:0000259" key="2">
    <source>
        <dbReference type="Pfam" id="PF08450"/>
    </source>
</evidence>
<dbReference type="InterPro" id="IPR013658">
    <property type="entry name" value="SGL"/>
</dbReference>
<dbReference type="PRINTS" id="PR01790">
    <property type="entry name" value="SMP30FAMILY"/>
</dbReference>
<reference evidence="3 4" key="1">
    <citation type="submission" date="2020-10" db="EMBL/GenBank/DDBJ databases">
        <title>Phylogeny of dyella-like bacteria.</title>
        <authorList>
            <person name="Fu J."/>
        </authorList>
    </citation>
    <scope>NUCLEOTIDE SEQUENCE [LARGE SCALE GENOMIC DNA]</scope>
    <source>
        <strain evidence="3 4">KACC 19113</strain>
    </source>
</reference>
<dbReference type="InterPro" id="IPR011042">
    <property type="entry name" value="6-blade_b-propeller_TolB-like"/>
</dbReference>
<dbReference type="Proteomes" id="UP001620339">
    <property type="component" value="Unassembled WGS sequence"/>
</dbReference>
<dbReference type="PANTHER" id="PTHR10907:SF47">
    <property type="entry name" value="REGUCALCIN"/>
    <property type="match status" value="1"/>
</dbReference>
<organism evidence="3 4">
    <name type="scientific">Rhodanobacter hydrolyticus</name>
    <dbReference type="NCBI Taxonomy" id="2250595"/>
    <lineage>
        <taxon>Bacteria</taxon>
        <taxon>Pseudomonadati</taxon>
        <taxon>Pseudomonadota</taxon>
        <taxon>Gammaproteobacteria</taxon>
        <taxon>Lysobacterales</taxon>
        <taxon>Rhodanobacteraceae</taxon>
        <taxon>Rhodanobacter</taxon>
    </lineage>
</organism>
<sequence length="301" mass="32789">MQAAMQAVLEARNTLGEGITWCDRAQALYWTDIHASTLWRYTPSSGETKQWHLPERLASFALCEADGWLLLALASRLAFFRLEDGALHTLHEVEPQLPTRCNDGACDRRGRFVFGTLHEPADGGAKQPIAGFWRLHADLTLEKLPLEGVAISNSLAFSPDGRTLYYCDSLARTIRCCDYGDTLGDTRLFADLRDTAGEPDGSCVDADGGLWNAQWGLGRVVRYRTDGSVDRILPLDARQPTRPAFGGTALDTLYVTSARDGLDDTSLASEPLAGALFASQVGLHGLPEPRFAGRPPVGDTP</sequence>
<proteinExistence type="inferred from homology"/>
<protein>
    <submittedName>
        <fullName evidence="3">SMP-30/gluconolactonase/LRE family protein</fullName>
    </submittedName>
</protein>
<accession>A0ABW8J7U0</accession>